<dbReference type="InterPro" id="IPR007502">
    <property type="entry name" value="Helicase-assoc_dom"/>
</dbReference>
<dbReference type="AlphaFoldDB" id="A0A642V9S5"/>
<dbReference type="OrthoDB" id="5600252at2759"/>
<feature type="compositionally biased region" description="Low complexity" evidence="7">
    <location>
        <begin position="377"/>
        <end position="389"/>
    </location>
</feature>
<feature type="compositionally biased region" description="Basic and acidic residues" evidence="7">
    <location>
        <begin position="1"/>
        <end position="26"/>
    </location>
</feature>
<reference evidence="12" key="1">
    <citation type="journal article" date="2019" name="G3 (Bethesda)">
        <title>Genome Assemblies of Two Rare Opportunistic Yeast Pathogens: Diutina rugosa (syn. Candida rugosa) and Trichomonascus ciferrii (syn. Candida ciferrii).</title>
        <authorList>
            <person name="Mixao V."/>
            <person name="Saus E."/>
            <person name="Hansen A.P."/>
            <person name="Lass-Florl C."/>
            <person name="Gabaldon T."/>
        </authorList>
    </citation>
    <scope>NUCLEOTIDE SEQUENCE</scope>
    <source>
        <strain evidence="12">CBS 4856</strain>
    </source>
</reference>
<dbReference type="EC" id="3.6.4.13" evidence="1"/>
<dbReference type="FunFam" id="3.40.50.300:FF:000500">
    <property type="entry name" value="ATP-dependent RNA helicase DHX29"/>
    <property type="match status" value="1"/>
</dbReference>
<dbReference type="Pfam" id="PF00271">
    <property type="entry name" value="Helicase_C"/>
    <property type="match status" value="1"/>
</dbReference>
<evidence type="ECO:0000256" key="5">
    <source>
        <dbReference type="ARBA" id="ARBA00022840"/>
    </source>
</evidence>
<dbReference type="CDD" id="cd17917">
    <property type="entry name" value="DEXHc_RHA-like"/>
    <property type="match status" value="1"/>
</dbReference>
<dbReference type="GO" id="GO:0016787">
    <property type="term" value="F:hydrolase activity"/>
    <property type="evidence" value="ECO:0007669"/>
    <property type="project" value="UniProtKB-KW"/>
</dbReference>
<dbReference type="InterPro" id="IPR001650">
    <property type="entry name" value="Helicase_C-like"/>
</dbReference>
<comment type="catalytic activity">
    <reaction evidence="6">
        <text>ATP + H2O = ADP + phosphate + H(+)</text>
        <dbReference type="Rhea" id="RHEA:13065"/>
        <dbReference type="ChEBI" id="CHEBI:15377"/>
        <dbReference type="ChEBI" id="CHEBI:15378"/>
        <dbReference type="ChEBI" id="CHEBI:30616"/>
        <dbReference type="ChEBI" id="CHEBI:43474"/>
        <dbReference type="ChEBI" id="CHEBI:456216"/>
        <dbReference type="EC" id="3.6.4.13"/>
    </reaction>
</comment>
<dbReference type="SUPFAM" id="SSF54495">
    <property type="entry name" value="UBC-like"/>
    <property type="match status" value="1"/>
</dbReference>
<sequence>MVLPGPHKDLWGKLDDEKKRTPKDKQGYLYAEDPFLAERERKAAMAKAAKQAESDGKNKKADIKIDLGKNNAEGDGGGNRKRVRFNNVLGMSKQIQLEAEEVIRRHHGFKLISSGTTAIAGKVNSEQVRVDLKKLGFQTFQIEESLLYASSLSDCLEWLLIHVPEDDLPEMFTERNHKHQVSANVQTNDLKVEYAVRHIKQFGFGEDVIYNALKVCGGDKERALVKLTHDLVYETLPTQQQSPESGEFWHDEVQSLIAIYGESNVKSENSNSTVKVVDEQVGEMTFWKSLDYPASIPGIGIAPQNASSVPKYALLNLIKQTGKYAADHLTGDFMLSSIIEWLRDNVSTVLQNPPKLTEITGAVTGDHEQADDETGLSSSGKGKNSSNSRRMARRIKVVSESAENIKQEYDSQLESSKKLQQSIQARQQLPAWQKASEIVKLIHDNQVVLITGETGSGKSTQIVQFVLDDLIKNNKGNQCNIICTQPRRISAMGLAQRVADERDSPVGGIVGYSIRGESKVSDKTMIRFVTAGVLLRMLQADPTGALTNVSHVVVDEIHERSLDSSYLLILLKRLMKRSPKLKIILMSATVDTTAFFKYFDNKIGYTHIEGRTFPVTDYYLDDVIQITKYVPKSLMDEDGVTSDNVGRVIIALRNGIDYSLIAHVVNHIDSQLPASGSILIFMSGAAEIDNAIASIQSSTNGSKFHTLPLHASLTPAEQRRVFDKAPKGLRKVVVSTNVAETSITIPDAMAVVDSGRVKATVYEAENNVVRLVDSWASQAEVTQRRGRAGRVQEGICYKLYTRNIQEKEMAKEPAPEMQRAPLEQLYLSVKAMGINDTQKFLAEALDPPDSAALETARQILSKSGALDEASDQLTPLGKHISTIPADVRCAKLLILSAVFGCLNKGLTLVSILSIKSPFVSPREKREEAKEAQMAFAKDGQGDLLAATMAYEEWVNRKKTQSSSKVRNWCKDNFLSLQTLFDIESSRRQFLTALQEVGFTPSDRNLPPYFNDQDNNEPLIRAIIGAALSPNLAEIVFPEKVFKTSSSGAVEQDPESRGIKFFTEQDGRVFVHPSSTMFGANKFVDHAHYISFGSKMSTSKLFINNITPLGTYGMVFFSQGNIAVDPLGSGVIVRDWIGLKCWPRVGILIKILGNLFNKVLEDKFLNPEKALDKDEIIPLVRRIIEREGR</sequence>
<evidence type="ECO:0000259" key="10">
    <source>
        <dbReference type="PROSITE" id="PS51192"/>
    </source>
</evidence>
<dbReference type="InterPro" id="IPR059023">
    <property type="entry name" value="RNA_hel_CTD"/>
</dbReference>
<evidence type="ECO:0000256" key="6">
    <source>
        <dbReference type="ARBA" id="ARBA00047984"/>
    </source>
</evidence>
<dbReference type="InterPro" id="IPR011545">
    <property type="entry name" value="DEAD/DEAH_box_helicase_dom"/>
</dbReference>
<dbReference type="Pfam" id="PF24899">
    <property type="entry name" value="UBA_DHX29"/>
    <property type="match status" value="1"/>
</dbReference>
<dbReference type="InterPro" id="IPR015940">
    <property type="entry name" value="UBA"/>
</dbReference>
<dbReference type="Gene3D" id="3.40.50.300">
    <property type="entry name" value="P-loop containing nucleotide triphosphate hydrolases"/>
    <property type="match status" value="2"/>
</dbReference>
<organism evidence="12 13">
    <name type="scientific">Trichomonascus ciferrii</name>
    <dbReference type="NCBI Taxonomy" id="44093"/>
    <lineage>
        <taxon>Eukaryota</taxon>
        <taxon>Fungi</taxon>
        <taxon>Dikarya</taxon>
        <taxon>Ascomycota</taxon>
        <taxon>Saccharomycotina</taxon>
        <taxon>Dipodascomycetes</taxon>
        <taxon>Dipodascales</taxon>
        <taxon>Trichomonascaceae</taxon>
        <taxon>Trichomonascus</taxon>
        <taxon>Trichomonascus ciferrii complex</taxon>
    </lineage>
</organism>
<dbReference type="InterPro" id="IPR014001">
    <property type="entry name" value="Helicase_ATP-bd"/>
</dbReference>
<dbReference type="PROSITE" id="PS00690">
    <property type="entry name" value="DEAH_ATP_HELICASE"/>
    <property type="match status" value="1"/>
</dbReference>
<dbReference type="InterPro" id="IPR027417">
    <property type="entry name" value="P-loop_NTPase"/>
</dbReference>
<keyword evidence="5" id="KW-0067">ATP-binding</keyword>
<dbReference type="SMART" id="SM00490">
    <property type="entry name" value="HELICc"/>
    <property type="match status" value="1"/>
</dbReference>
<feature type="domain" description="RWD" evidence="9">
    <location>
        <begin position="251"/>
        <end position="349"/>
    </location>
</feature>
<dbReference type="SMART" id="SM00487">
    <property type="entry name" value="DEXDc"/>
    <property type="match status" value="1"/>
</dbReference>
<dbReference type="InterPro" id="IPR011709">
    <property type="entry name" value="DEAD-box_helicase_OB_fold"/>
</dbReference>
<proteinExistence type="predicted"/>
<accession>A0A642V9S5</accession>
<dbReference type="Proteomes" id="UP000761534">
    <property type="component" value="Unassembled WGS sequence"/>
</dbReference>
<dbReference type="PROSITE" id="PS50908">
    <property type="entry name" value="RWD"/>
    <property type="match status" value="1"/>
</dbReference>
<evidence type="ECO:0000256" key="3">
    <source>
        <dbReference type="ARBA" id="ARBA00022801"/>
    </source>
</evidence>
<dbReference type="GO" id="GO:0003724">
    <property type="term" value="F:RNA helicase activity"/>
    <property type="evidence" value="ECO:0007669"/>
    <property type="project" value="UniProtKB-EC"/>
</dbReference>
<dbReference type="GO" id="GO:0005524">
    <property type="term" value="F:ATP binding"/>
    <property type="evidence" value="ECO:0007669"/>
    <property type="project" value="UniProtKB-KW"/>
</dbReference>
<evidence type="ECO:0000259" key="11">
    <source>
        <dbReference type="PROSITE" id="PS51194"/>
    </source>
</evidence>
<evidence type="ECO:0000256" key="4">
    <source>
        <dbReference type="ARBA" id="ARBA00022806"/>
    </source>
</evidence>
<comment type="caution">
    <text evidence="12">The sequence shown here is derived from an EMBL/GenBank/DDBJ whole genome shotgun (WGS) entry which is preliminary data.</text>
</comment>
<dbReference type="InterPro" id="IPR016135">
    <property type="entry name" value="UBQ-conjugating_enzyme/RWD"/>
</dbReference>
<dbReference type="InterPro" id="IPR056328">
    <property type="entry name" value="DSRM_DHX29"/>
</dbReference>
<dbReference type="PANTHER" id="PTHR18934:SF267">
    <property type="entry name" value="ATP-DEPENDENT RNA HELICASE YLR419W-RELATED"/>
    <property type="match status" value="1"/>
</dbReference>
<feature type="domain" description="Helicase C-terminal" evidence="11">
    <location>
        <begin position="660"/>
        <end position="833"/>
    </location>
</feature>
<evidence type="ECO:0000313" key="12">
    <source>
        <dbReference type="EMBL" id="KAA8913570.1"/>
    </source>
</evidence>
<evidence type="ECO:0000256" key="2">
    <source>
        <dbReference type="ARBA" id="ARBA00022741"/>
    </source>
</evidence>
<dbReference type="Pfam" id="PF21010">
    <property type="entry name" value="HA2_C"/>
    <property type="match status" value="1"/>
</dbReference>
<dbReference type="Pfam" id="PF24385">
    <property type="entry name" value="DSRM_DHX29"/>
    <property type="match status" value="1"/>
</dbReference>
<dbReference type="CDD" id="cd18791">
    <property type="entry name" value="SF2_C_RHA"/>
    <property type="match status" value="1"/>
</dbReference>
<dbReference type="GO" id="GO:1990904">
    <property type="term" value="C:ribonucleoprotein complex"/>
    <property type="evidence" value="ECO:0007669"/>
    <property type="project" value="UniProtKB-ARBA"/>
</dbReference>
<dbReference type="PROSITE" id="PS51192">
    <property type="entry name" value="HELICASE_ATP_BIND_1"/>
    <property type="match status" value="1"/>
</dbReference>
<feature type="domain" description="Helicase ATP-binding" evidence="10">
    <location>
        <begin position="439"/>
        <end position="608"/>
    </location>
</feature>
<dbReference type="InterPro" id="IPR002464">
    <property type="entry name" value="DNA/RNA_helicase_DEAH_CS"/>
</dbReference>
<keyword evidence="4" id="KW-0347">Helicase</keyword>
<dbReference type="InterPro" id="IPR056890">
    <property type="entry name" value="UBA_DHX29-like"/>
</dbReference>
<dbReference type="Pfam" id="PF26026">
    <property type="entry name" value="RNA_hel_CTD"/>
    <property type="match status" value="1"/>
</dbReference>
<dbReference type="VEuPathDB" id="FungiDB:TRICI_003174"/>
<dbReference type="SMART" id="SM00847">
    <property type="entry name" value="HA2"/>
    <property type="match status" value="1"/>
</dbReference>
<dbReference type="GO" id="GO:0003723">
    <property type="term" value="F:RNA binding"/>
    <property type="evidence" value="ECO:0007669"/>
    <property type="project" value="TreeGrafter"/>
</dbReference>
<evidence type="ECO:0000259" key="8">
    <source>
        <dbReference type="PROSITE" id="PS50030"/>
    </source>
</evidence>
<dbReference type="PROSITE" id="PS51194">
    <property type="entry name" value="HELICASE_CTER"/>
    <property type="match status" value="1"/>
</dbReference>
<dbReference type="CDD" id="cd23827">
    <property type="entry name" value="RWD_YLR419W-like"/>
    <property type="match status" value="1"/>
</dbReference>
<dbReference type="InterPro" id="IPR006575">
    <property type="entry name" value="RWD_dom"/>
</dbReference>
<evidence type="ECO:0000313" key="13">
    <source>
        <dbReference type="Proteomes" id="UP000761534"/>
    </source>
</evidence>
<dbReference type="Pfam" id="PF07717">
    <property type="entry name" value="OB_NTP_bind"/>
    <property type="match status" value="1"/>
</dbReference>
<gene>
    <name evidence="12" type="ORF">TRICI_003174</name>
</gene>
<dbReference type="SUPFAM" id="SSF52540">
    <property type="entry name" value="P-loop containing nucleoside triphosphate hydrolases"/>
    <property type="match status" value="1"/>
</dbReference>
<evidence type="ECO:0000256" key="1">
    <source>
        <dbReference type="ARBA" id="ARBA00012552"/>
    </source>
</evidence>
<protein>
    <recommendedName>
        <fullName evidence="1">RNA helicase</fullName>
        <ecNumber evidence="1">3.6.4.13</ecNumber>
    </recommendedName>
</protein>
<keyword evidence="3" id="KW-0378">Hydrolase</keyword>
<keyword evidence="13" id="KW-1185">Reference proteome</keyword>
<dbReference type="Pfam" id="PF00270">
    <property type="entry name" value="DEAD"/>
    <property type="match status" value="1"/>
</dbReference>
<dbReference type="Pfam" id="PF05773">
    <property type="entry name" value="RWD"/>
    <property type="match status" value="1"/>
</dbReference>
<feature type="region of interest" description="Disordered" evidence="7">
    <location>
        <begin position="1"/>
        <end position="29"/>
    </location>
</feature>
<dbReference type="EMBL" id="SWFS01000223">
    <property type="protein sequence ID" value="KAA8913570.1"/>
    <property type="molecule type" value="Genomic_DNA"/>
</dbReference>
<name>A0A642V9S5_9ASCO</name>
<keyword evidence="2" id="KW-0547">Nucleotide-binding</keyword>
<evidence type="ECO:0000256" key="7">
    <source>
        <dbReference type="SAM" id="MobiDB-lite"/>
    </source>
</evidence>
<dbReference type="PANTHER" id="PTHR18934">
    <property type="entry name" value="ATP-DEPENDENT RNA HELICASE"/>
    <property type="match status" value="1"/>
</dbReference>
<dbReference type="PROSITE" id="PS50030">
    <property type="entry name" value="UBA"/>
    <property type="match status" value="1"/>
</dbReference>
<feature type="domain" description="UBA" evidence="8">
    <location>
        <begin position="187"/>
        <end position="230"/>
    </location>
</feature>
<feature type="region of interest" description="Disordered" evidence="7">
    <location>
        <begin position="358"/>
        <end position="392"/>
    </location>
</feature>
<evidence type="ECO:0000259" key="9">
    <source>
        <dbReference type="PROSITE" id="PS50908"/>
    </source>
</evidence>
<dbReference type="Gene3D" id="1.20.120.1080">
    <property type="match status" value="1"/>
</dbReference>